<evidence type="ECO:0000313" key="2">
    <source>
        <dbReference type="EMBL" id="KAF7351768.1"/>
    </source>
</evidence>
<comment type="caution">
    <text evidence="2">The sequence shown here is derived from an EMBL/GenBank/DDBJ whole genome shotgun (WGS) entry which is preliminary data.</text>
</comment>
<gene>
    <name evidence="2" type="ORF">MSAN_01610200</name>
</gene>
<dbReference type="OrthoDB" id="3039204at2759"/>
<reference evidence="2" key="1">
    <citation type="submission" date="2020-05" db="EMBL/GenBank/DDBJ databases">
        <title>Mycena genomes resolve the evolution of fungal bioluminescence.</title>
        <authorList>
            <person name="Tsai I.J."/>
        </authorList>
    </citation>
    <scope>NUCLEOTIDE SEQUENCE</scope>
    <source>
        <strain evidence="2">160909Yilan</strain>
    </source>
</reference>
<feature type="region of interest" description="Disordered" evidence="1">
    <location>
        <begin position="187"/>
        <end position="272"/>
    </location>
</feature>
<sequence>MEVLHPHSDEDKIVEAAHAASQAQKLADDLKVRALAAEDEGTKARLLAESKAKEVEARKHSRRAHRLASGGWQGGARGAGVGATIGVGLGAVVGTLVGTIASIPTTGLGFLVGVPVGWIHGPWIGGERKEKDKGGEAEAEGTQHGAEDEERLEADRCRGLKDEDDADMMADEQTHRAILEAVEAADKLEQQMHEDGTSNIEEPAKLNTEKVQSQPQEDENHPQHSDDLALGLQITGEHIDEREVSIGKDGTNAPVAVETLGRKEDEEPISAG</sequence>
<evidence type="ECO:0000256" key="1">
    <source>
        <dbReference type="SAM" id="MobiDB-lite"/>
    </source>
</evidence>
<dbReference type="AlphaFoldDB" id="A0A8H6Y0H4"/>
<feature type="compositionally biased region" description="Basic and acidic residues" evidence="1">
    <location>
        <begin position="237"/>
        <end position="246"/>
    </location>
</feature>
<organism evidence="2 3">
    <name type="scientific">Mycena sanguinolenta</name>
    <dbReference type="NCBI Taxonomy" id="230812"/>
    <lineage>
        <taxon>Eukaryota</taxon>
        <taxon>Fungi</taxon>
        <taxon>Dikarya</taxon>
        <taxon>Basidiomycota</taxon>
        <taxon>Agaricomycotina</taxon>
        <taxon>Agaricomycetes</taxon>
        <taxon>Agaricomycetidae</taxon>
        <taxon>Agaricales</taxon>
        <taxon>Marasmiineae</taxon>
        <taxon>Mycenaceae</taxon>
        <taxon>Mycena</taxon>
    </lineage>
</organism>
<feature type="compositionally biased region" description="Basic and acidic residues" evidence="1">
    <location>
        <begin position="126"/>
        <end position="136"/>
    </location>
</feature>
<dbReference type="Proteomes" id="UP000623467">
    <property type="component" value="Unassembled WGS sequence"/>
</dbReference>
<proteinExistence type="predicted"/>
<evidence type="ECO:0000313" key="3">
    <source>
        <dbReference type="Proteomes" id="UP000623467"/>
    </source>
</evidence>
<dbReference type="EMBL" id="JACAZH010000013">
    <property type="protein sequence ID" value="KAF7351768.1"/>
    <property type="molecule type" value="Genomic_DNA"/>
</dbReference>
<accession>A0A8H6Y0H4</accession>
<feature type="compositionally biased region" description="Basic and acidic residues" evidence="1">
    <location>
        <begin position="187"/>
        <end position="208"/>
    </location>
</feature>
<name>A0A8H6Y0H4_9AGAR</name>
<feature type="compositionally biased region" description="Basic and acidic residues" evidence="1">
    <location>
        <begin position="218"/>
        <end position="227"/>
    </location>
</feature>
<keyword evidence="3" id="KW-1185">Reference proteome</keyword>
<feature type="region of interest" description="Disordered" evidence="1">
    <location>
        <begin position="125"/>
        <end position="153"/>
    </location>
</feature>
<protein>
    <submittedName>
        <fullName evidence="2">Uncharacterized protein</fullName>
    </submittedName>
</protein>